<dbReference type="RefSeq" id="WP_343187066.1">
    <property type="nucleotide sequence ID" value="NZ_JBCITM010000021.1"/>
</dbReference>
<dbReference type="GO" id="GO:0016787">
    <property type="term" value="F:hydrolase activity"/>
    <property type="evidence" value="ECO:0007669"/>
    <property type="project" value="UniProtKB-KW"/>
</dbReference>
<keyword evidence="3" id="KW-0378">Hydrolase</keyword>
<sequence length="249" mass="27066">MGQVGEGVEKVGMVNRTLQASWQALKYILIFCIIQGLYGFMVKVTGMAAPKLVVSMGRLPLEELMALSRYAVAPVVALGLCYQLFRDRQQRLQAISFFTRPSLRDAGLSLLAGLVMGAALLMARSAASMEVIVPQLIVDPRGLWQLGLLLLVARPLAEEILFRGFVLGELKQHLSGKKALLIQAAIYGLLQVPLLSLAPLQTYPVTAQLSQGLVATGEGLVYGLAALWSGSLWVPVLMRVVSRIICFFL</sequence>
<feature type="transmembrane region" description="Helical" evidence="1">
    <location>
        <begin position="24"/>
        <end position="44"/>
    </location>
</feature>
<organism evidence="3 4">
    <name type="scientific">Anoxynatronum sibiricum</name>
    <dbReference type="NCBI Taxonomy" id="210623"/>
    <lineage>
        <taxon>Bacteria</taxon>
        <taxon>Bacillati</taxon>
        <taxon>Bacillota</taxon>
        <taxon>Clostridia</taxon>
        <taxon>Eubacteriales</taxon>
        <taxon>Clostridiaceae</taxon>
        <taxon>Anoxynatronum</taxon>
    </lineage>
</organism>
<feature type="transmembrane region" description="Helical" evidence="1">
    <location>
        <begin position="106"/>
        <end position="123"/>
    </location>
</feature>
<keyword evidence="1" id="KW-1133">Transmembrane helix</keyword>
<evidence type="ECO:0000256" key="1">
    <source>
        <dbReference type="SAM" id="Phobius"/>
    </source>
</evidence>
<keyword evidence="1" id="KW-0472">Membrane</keyword>
<dbReference type="InterPro" id="IPR003675">
    <property type="entry name" value="Rce1/LyrA-like_dom"/>
</dbReference>
<accession>A0ABU9VX97</accession>
<evidence type="ECO:0000313" key="4">
    <source>
        <dbReference type="Proteomes" id="UP001407405"/>
    </source>
</evidence>
<keyword evidence="4" id="KW-1185">Reference proteome</keyword>
<name>A0ABU9VX97_9CLOT</name>
<dbReference type="Pfam" id="PF02517">
    <property type="entry name" value="Rce1-like"/>
    <property type="match status" value="1"/>
</dbReference>
<comment type="caution">
    <text evidence="3">The sequence shown here is derived from an EMBL/GenBank/DDBJ whole genome shotgun (WGS) entry which is preliminary data.</text>
</comment>
<reference evidence="3 4" key="1">
    <citation type="submission" date="2024-04" db="EMBL/GenBank/DDBJ databases">
        <title>Genome sequencing and metabolic network reconstruction of aminoacids and betaine degradation by Anoxynatronum sibiricum.</title>
        <authorList>
            <person name="Detkova E.N."/>
            <person name="Boltjanskaja Y.V."/>
            <person name="Mardanov A.V."/>
            <person name="Kevbrin V."/>
        </authorList>
    </citation>
    <scope>NUCLEOTIDE SEQUENCE [LARGE SCALE GENOMIC DNA]</scope>
    <source>
        <strain evidence="3 4">Z-7981</strain>
    </source>
</reference>
<feature type="transmembrane region" description="Helical" evidence="1">
    <location>
        <begin position="64"/>
        <end position="85"/>
    </location>
</feature>
<evidence type="ECO:0000313" key="3">
    <source>
        <dbReference type="EMBL" id="MEN1761781.1"/>
    </source>
</evidence>
<protein>
    <submittedName>
        <fullName evidence="3">CPBP family intramembrane glutamic endopeptidase</fullName>
        <ecNumber evidence="3">3.4.-.-</ecNumber>
    </submittedName>
</protein>
<keyword evidence="1" id="KW-0812">Transmembrane</keyword>
<feature type="domain" description="CAAX prenyl protease 2/Lysostaphin resistance protein A-like" evidence="2">
    <location>
        <begin position="143"/>
        <end position="241"/>
    </location>
</feature>
<feature type="transmembrane region" description="Helical" evidence="1">
    <location>
        <begin position="143"/>
        <end position="167"/>
    </location>
</feature>
<dbReference type="Proteomes" id="UP001407405">
    <property type="component" value="Unassembled WGS sequence"/>
</dbReference>
<evidence type="ECO:0000259" key="2">
    <source>
        <dbReference type="Pfam" id="PF02517"/>
    </source>
</evidence>
<dbReference type="EMBL" id="JBCITM010000021">
    <property type="protein sequence ID" value="MEN1761781.1"/>
    <property type="molecule type" value="Genomic_DNA"/>
</dbReference>
<proteinExistence type="predicted"/>
<gene>
    <name evidence="3" type="ORF">AAIG11_14940</name>
</gene>
<dbReference type="EC" id="3.4.-.-" evidence="3"/>
<feature type="transmembrane region" description="Helical" evidence="1">
    <location>
        <begin position="220"/>
        <end position="241"/>
    </location>
</feature>
<feature type="transmembrane region" description="Helical" evidence="1">
    <location>
        <begin position="179"/>
        <end position="200"/>
    </location>
</feature>